<feature type="domain" description="Adaptive response protein AidB N-terminal" evidence="1">
    <location>
        <begin position="24"/>
        <end position="176"/>
    </location>
</feature>
<dbReference type="RefSeq" id="WP_170118654.1">
    <property type="nucleotide sequence ID" value="NZ_QGUB01000004.1"/>
</dbReference>
<dbReference type="InterPro" id="IPR041504">
    <property type="entry name" value="AidB_N"/>
</dbReference>
<evidence type="ECO:0000313" key="2">
    <source>
        <dbReference type="EMBL" id="PWW46440.1"/>
    </source>
</evidence>
<dbReference type="Proteomes" id="UP000246483">
    <property type="component" value="Unassembled WGS sequence"/>
</dbReference>
<dbReference type="GO" id="GO:0003995">
    <property type="term" value="F:acyl-CoA dehydrogenase activity"/>
    <property type="evidence" value="ECO:0007669"/>
    <property type="project" value="TreeGrafter"/>
</dbReference>
<keyword evidence="3" id="KW-1185">Reference proteome</keyword>
<gene>
    <name evidence="2" type="ORF">DFR36_104226</name>
</gene>
<protein>
    <recommendedName>
        <fullName evidence="1">Adaptive response protein AidB N-terminal domain-containing protein</fullName>
    </recommendedName>
</protein>
<dbReference type="PANTHER" id="PTHR42707:SF3">
    <property type="entry name" value="ACYL-COA DEHYDROGENASE AIDB-RELATED"/>
    <property type="match status" value="1"/>
</dbReference>
<dbReference type="AlphaFoldDB" id="A0A317RAV2"/>
<dbReference type="EMBL" id="QGUB01000004">
    <property type="protein sequence ID" value="PWW46440.1"/>
    <property type="molecule type" value="Genomic_DNA"/>
</dbReference>
<accession>A0A317RAV2</accession>
<name>A0A317RAV2_9BURK</name>
<dbReference type="InterPro" id="IPR052904">
    <property type="entry name" value="Acyl-CoA_dehydrogenase-like"/>
</dbReference>
<organism evidence="2 3">
    <name type="scientific">Melaminivora alkalimesophila</name>
    <dbReference type="NCBI Taxonomy" id="1165852"/>
    <lineage>
        <taxon>Bacteria</taxon>
        <taxon>Pseudomonadati</taxon>
        <taxon>Pseudomonadota</taxon>
        <taxon>Betaproteobacteria</taxon>
        <taxon>Burkholderiales</taxon>
        <taxon>Comamonadaceae</taxon>
        <taxon>Melaminivora</taxon>
    </lineage>
</organism>
<evidence type="ECO:0000313" key="3">
    <source>
        <dbReference type="Proteomes" id="UP000246483"/>
    </source>
</evidence>
<reference evidence="2 3" key="1">
    <citation type="submission" date="2018-05" db="EMBL/GenBank/DDBJ databases">
        <title>Genomic Encyclopedia of Type Strains, Phase IV (KMG-IV): sequencing the most valuable type-strain genomes for metagenomic binning, comparative biology and taxonomic classification.</title>
        <authorList>
            <person name="Goeker M."/>
        </authorList>
    </citation>
    <scope>NUCLEOTIDE SEQUENCE [LARGE SCALE GENOMIC DNA]</scope>
    <source>
        <strain evidence="2 3">DSM 26006</strain>
    </source>
</reference>
<dbReference type="Pfam" id="PF18158">
    <property type="entry name" value="AidB_N"/>
    <property type="match status" value="1"/>
</dbReference>
<proteinExistence type="predicted"/>
<sequence length="221" mass="24515">MNKPLTAEVLRAPADAYRTHEVYNQAQPAAGFNAFTGDAVLRAAIGRETPWAEARCQALGALAGDEAVQELARLANRHDPEFRSHDRFGHRIDWVEFHPSWHELMSLAWRHEVPNLAWRTTERGGHYARAVLSYLWNQVEQGTACPTGMAYASYAGFKAEPALAIWKEKSLGTRYEFSRREVADKPSVVIGHAMTEYGTLGTAAATPAAAQAIVRRASVFH</sequence>
<comment type="caution">
    <text evidence="2">The sequence shown here is derived from an EMBL/GenBank/DDBJ whole genome shotgun (WGS) entry which is preliminary data.</text>
</comment>
<evidence type="ECO:0000259" key="1">
    <source>
        <dbReference type="Pfam" id="PF18158"/>
    </source>
</evidence>
<dbReference type="PANTHER" id="PTHR42707">
    <property type="entry name" value="ACYL-COA DEHYDROGENASE"/>
    <property type="match status" value="1"/>
</dbReference>
<dbReference type="Gene3D" id="6.10.250.600">
    <property type="match status" value="1"/>
</dbReference>